<evidence type="ECO:0000256" key="1">
    <source>
        <dbReference type="SAM" id="MobiDB-lite"/>
    </source>
</evidence>
<dbReference type="RefSeq" id="WP_271314393.1">
    <property type="nucleotide sequence ID" value="NZ_JABXJJ020000004.1"/>
</dbReference>
<sequence>MDLTPFSRSLPSLHQLTPDYACVESPGGLRHPRELTSALDGVDPGLLADAGRFHEEIRTAARNRVRQGGSDRLCLPVVGVRQPTPTTPAKGRVHARDVASFVGSRQRQQRSADASASSRSAVRFPKPEMEFLMPAEARRVGRCADGVG</sequence>
<feature type="compositionally biased region" description="Low complexity" evidence="1">
    <location>
        <begin position="104"/>
        <end position="121"/>
    </location>
</feature>
<dbReference type="AlphaFoldDB" id="A0AA90H110"/>
<evidence type="ECO:0000313" key="2">
    <source>
        <dbReference type="EMBL" id="MDI5968575.1"/>
    </source>
</evidence>
<proteinExistence type="predicted"/>
<feature type="region of interest" description="Disordered" evidence="1">
    <location>
        <begin position="101"/>
        <end position="121"/>
    </location>
</feature>
<reference evidence="2" key="1">
    <citation type="submission" date="2023-05" db="EMBL/GenBank/DDBJ databases">
        <title>Streptantibioticus silvisoli sp. nov., acidotolerant actinomycetes 1 from pine litter.</title>
        <authorList>
            <person name="Swiecimska M."/>
            <person name="Golinska P."/>
            <person name="Sangal V."/>
            <person name="Wachnowicz B."/>
            <person name="Goodfellow M."/>
        </authorList>
    </citation>
    <scope>NUCLEOTIDE SEQUENCE</scope>
    <source>
        <strain evidence="2">SL13</strain>
    </source>
</reference>
<dbReference type="EMBL" id="JABXJJ020000004">
    <property type="protein sequence ID" value="MDI5968575.1"/>
    <property type="molecule type" value="Genomic_DNA"/>
</dbReference>
<protein>
    <submittedName>
        <fullName evidence="2">Uncharacterized protein</fullName>
    </submittedName>
</protein>
<name>A0AA90H110_9ACTN</name>
<gene>
    <name evidence="2" type="ORF">POF50_004300</name>
</gene>
<comment type="caution">
    <text evidence="2">The sequence shown here is derived from an EMBL/GenBank/DDBJ whole genome shotgun (WGS) entry which is preliminary data.</text>
</comment>
<organism evidence="2">
    <name type="scientific">Streptantibioticus silvisoli</name>
    <dbReference type="NCBI Taxonomy" id="2705255"/>
    <lineage>
        <taxon>Bacteria</taxon>
        <taxon>Bacillati</taxon>
        <taxon>Actinomycetota</taxon>
        <taxon>Actinomycetes</taxon>
        <taxon>Kitasatosporales</taxon>
        <taxon>Streptomycetaceae</taxon>
        <taxon>Streptantibioticus</taxon>
    </lineage>
</organism>
<accession>A0AA90H110</accession>